<evidence type="ECO:0000313" key="3">
    <source>
        <dbReference type="Proteomes" id="UP000799423"/>
    </source>
</evidence>
<name>A0A6A7B8Q4_9PLEO</name>
<accession>A0A6A7B8Q4</accession>
<feature type="region of interest" description="Disordered" evidence="1">
    <location>
        <begin position="81"/>
        <end position="100"/>
    </location>
</feature>
<dbReference type="AlphaFoldDB" id="A0A6A7B8Q4"/>
<evidence type="ECO:0000256" key="1">
    <source>
        <dbReference type="SAM" id="MobiDB-lite"/>
    </source>
</evidence>
<keyword evidence="3" id="KW-1185">Reference proteome</keyword>
<gene>
    <name evidence="2" type="ORF">T440DRAFT_80710</name>
</gene>
<dbReference type="EMBL" id="MU006305">
    <property type="protein sequence ID" value="KAF2850648.1"/>
    <property type="molecule type" value="Genomic_DNA"/>
</dbReference>
<evidence type="ECO:0000313" key="2">
    <source>
        <dbReference type="EMBL" id="KAF2850648.1"/>
    </source>
</evidence>
<reference evidence="2" key="1">
    <citation type="submission" date="2020-01" db="EMBL/GenBank/DDBJ databases">
        <authorList>
            <consortium name="DOE Joint Genome Institute"/>
            <person name="Haridas S."/>
            <person name="Albert R."/>
            <person name="Binder M."/>
            <person name="Bloem J."/>
            <person name="Labutti K."/>
            <person name="Salamov A."/>
            <person name="Andreopoulos B."/>
            <person name="Baker S.E."/>
            <person name="Barry K."/>
            <person name="Bills G."/>
            <person name="Bluhm B.H."/>
            <person name="Cannon C."/>
            <person name="Castanera R."/>
            <person name="Culley D.E."/>
            <person name="Daum C."/>
            <person name="Ezra D."/>
            <person name="Gonzalez J.B."/>
            <person name="Henrissat B."/>
            <person name="Kuo A."/>
            <person name="Liang C."/>
            <person name="Lipzen A."/>
            <person name="Lutzoni F."/>
            <person name="Magnuson J."/>
            <person name="Mondo S."/>
            <person name="Nolan M."/>
            <person name="Ohm R."/>
            <person name="Pangilinan J."/>
            <person name="Park H.-J."/>
            <person name="Ramirez L."/>
            <person name="Alfaro M."/>
            <person name="Sun H."/>
            <person name="Tritt A."/>
            <person name="Yoshinaga Y."/>
            <person name="Zwiers L.-H."/>
            <person name="Turgeon B.G."/>
            <person name="Goodwin S.B."/>
            <person name="Spatafora J.W."/>
            <person name="Crous P.W."/>
            <person name="Grigoriev I.V."/>
        </authorList>
    </citation>
    <scope>NUCLEOTIDE SEQUENCE</scope>
    <source>
        <strain evidence="2">IPT5</strain>
    </source>
</reference>
<dbReference type="Proteomes" id="UP000799423">
    <property type="component" value="Unassembled WGS sequence"/>
</dbReference>
<sequence length="142" mass="16327">MMSTVLTKGGIAICHHRGLVTIRPDISIRLQDPHGPMVNNTQYYPSKCTTFQSFLHPLLYTLIQSSKNQRQHLSSINFPRRIHHQSPHPNSLHDHPHTHSRRILHSAPSMQRPQLLYQHRNELSVLLWTYNMGVSGVQLCGT</sequence>
<organism evidence="2 3">
    <name type="scientific">Plenodomus tracheiphilus IPT5</name>
    <dbReference type="NCBI Taxonomy" id="1408161"/>
    <lineage>
        <taxon>Eukaryota</taxon>
        <taxon>Fungi</taxon>
        <taxon>Dikarya</taxon>
        <taxon>Ascomycota</taxon>
        <taxon>Pezizomycotina</taxon>
        <taxon>Dothideomycetes</taxon>
        <taxon>Pleosporomycetidae</taxon>
        <taxon>Pleosporales</taxon>
        <taxon>Pleosporineae</taxon>
        <taxon>Leptosphaeriaceae</taxon>
        <taxon>Plenodomus</taxon>
    </lineage>
</organism>
<protein>
    <submittedName>
        <fullName evidence="2">Uncharacterized protein</fullName>
    </submittedName>
</protein>
<proteinExistence type="predicted"/>